<comment type="caution">
    <text evidence="2">The sequence shown here is derived from an EMBL/GenBank/DDBJ whole genome shotgun (WGS) entry which is preliminary data.</text>
</comment>
<evidence type="ECO:0000256" key="1">
    <source>
        <dbReference type="SAM" id="Phobius"/>
    </source>
</evidence>
<keyword evidence="1" id="KW-0472">Membrane</keyword>
<gene>
    <name evidence="2" type="ORF">CEXT_455751</name>
</gene>
<name>A0AAV4MTP7_CAEEX</name>
<sequence>MYMPKEKDSANETLLKESYINMLSDSYFKAPNDKMVKLLLQRDIRTYMYVLNNSLDGLKFVHGNPRSFFGKKWFHMILNITLLLVHHLWIQNCILAV</sequence>
<evidence type="ECO:0000313" key="3">
    <source>
        <dbReference type="Proteomes" id="UP001054945"/>
    </source>
</evidence>
<reference evidence="2 3" key="1">
    <citation type="submission" date="2021-06" db="EMBL/GenBank/DDBJ databases">
        <title>Caerostris extrusa draft genome.</title>
        <authorList>
            <person name="Kono N."/>
            <person name="Arakawa K."/>
        </authorList>
    </citation>
    <scope>NUCLEOTIDE SEQUENCE [LARGE SCALE GENOMIC DNA]</scope>
</reference>
<keyword evidence="1" id="KW-0812">Transmembrane</keyword>
<proteinExistence type="predicted"/>
<organism evidence="2 3">
    <name type="scientific">Caerostris extrusa</name>
    <name type="common">Bark spider</name>
    <name type="synonym">Caerostris bankana</name>
    <dbReference type="NCBI Taxonomy" id="172846"/>
    <lineage>
        <taxon>Eukaryota</taxon>
        <taxon>Metazoa</taxon>
        <taxon>Ecdysozoa</taxon>
        <taxon>Arthropoda</taxon>
        <taxon>Chelicerata</taxon>
        <taxon>Arachnida</taxon>
        <taxon>Araneae</taxon>
        <taxon>Araneomorphae</taxon>
        <taxon>Entelegynae</taxon>
        <taxon>Araneoidea</taxon>
        <taxon>Araneidae</taxon>
        <taxon>Caerostris</taxon>
    </lineage>
</organism>
<dbReference type="AlphaFoldDB" id="A0AAV4MTP7"/>
<dbReference type="EMBL" id="BPLR01020202">
    <property type="protein sequence ID" value="GIX75847.1"/>
    <property type="molecule type" value="Genomic_DNA"/>
</dbReference>
<protein>
    <submittedName>
        <fullName evidence="2">Uncharacterized protein</fullName>
    </submittedName>
</protein>
<dbReference type="Proteomes" id="UP001054945">
    <property type="component" value="Unassembled WGS sequence"/>
</dbReference>
<accession>A0AAV4MTP7</accession>
<evidence type="ECO:0000313" key="2">
    <source>
        <dbReference type="EMBL" id="GIX75847.1"/>
    </source>
</evidence>
<keyword evidence="1" id="KW-1133">Transmembrane helix</keyword>
<feature type="transmembrane region" description="Helical" evidence="1">
    <location>
        <begin position="73"/>
        <end position="90"/>
    </location>
</feature>
<keyword evidence="3" id="KW-1185">Reference proteome</keyword>